<keyword evidence="26" id="KW-1185">Reference proteome</keyword>
<evidence type="ECO:0000256" key="15">
    <source>
        <dbReference type="ARBA" id="ARBA00023136"/>
    </source>
</evidence>
<evidence type="ECO:0000256" key="21">
    <source>
        <dbReference type="ARBA" id="ARBA00044282"/>
    </source>
</evidence>
<feature type="signal peptide" evidence="24">
    <location>
        <begin position="1"/>
        <end position="16"/>
    </location>
</feature>
<evidence type="ECO:0000256" key="9">
    <source>
        <dbReference type="ARBA" id="ARBA00022848"/>
    </source>
</evidence>
<dbReference type="Ensembl" id="ENSPPYT00000048723.1">
    <property type="protein sequence ID" value="ENSPPYP00000040390.1"/>
    <property type="gene ID" value="ENSPPYG00000040857.1"/>
</dbReference>
<dbReference type="InterPro" id="IPR036396">
    <property type="entry name" value="Cyt_P450_sf"/>
</dbReference>
<dbReference type="GO" id="GO:0004508">
    <property type="term" value="F:steroid 17-alpha-monooxygenase activity"/>
    <property type="evidence" value="ECO:0007669"/>
    <property type="project" value="TreeGrafter"/>
</dbReference>
<dbReference type="PANTHER" id="PTHR24289:SF17">
    <property type="entry name" value="STEROID 21-HYDROXYLASE ISOFORM X1"/>
    <property type="match status" value="1"/>
</dbReference>
<proteinExistence type="inferred from homology"/>
<dbReference type="EC" id="1.14.14.16" evidence="17"/>
<dbReference type="OMA" id="FLEPSCK"/>
<accession>A0A8I5TS91</accession>
<dbReference type="AlphaFoldDB" id="A0A8I5TS91"/>
<evidence type="ECO:0000256" key="22">
    <source>
        <dbReference type="ARBA" id="ARBA00044304"/>
    </source>
</evidence>
<evidence type="ECO:0000256" key="10">
    <source>
        <dbReference type="ARBA" id="ARBA00023002"/>
    </source>
</evidence>
<evidence type="ECO:0000256" key="19">
    <source>
        <dbReference type="ARBA" id="ARBA00044217"/>
    </source>
</evidence>
<dbReference type="GO" id="GO:0005506">
    <property type="term" value="F:iron ion binding"/>
    <property type="evidence" value="ECO:0007669"/>
    <property type="project" value="InterPro"/>
</dbReference>
<keyword evidence="8" id="KW-0256">Endoplasmic reticulum</keyword>
<keyword evidence="15" id="KW-0472">Membrane</keyword>
<dbReference type="GO" id="GO:0042446">
    <property type="term" value="P:hormone biosynthetic process"/>
    <property type="evidence" value="ECO:0007669"/>
    <property type="project" value="TreeGrafter"/>
</dbReference>
<organism evidence="25 26">
    <name type="scientific">Pongo abelii</name>
    <name type="common">Sumatran orangutan</name>
    <name type="synonym">Pongo pygmaeus abelii</name>
    <dbReference type="NCBI Taxonomy" id="9601"/>
    <lineage>
        <taxon>Eukaryota</taxon>
        <taxon>Metazoa</taxon>
        <taxon>Chordata</taxon>
        <taxon>Craniata</taxon>
        <taxon>Vertebrata</taxon>
        <taxon>Euteleostomi</taxon>
        <taxon>Mammalia</taxon>
        <taxon>Eutheria</taxon>
        <taxon>Euarchontoglires</taxon>
        <taxon>Primates</taxon>
        <taxon>Haplorrhini</taxon>
        <taxon>Catarrhini</taxon>
        <taxon>Hominidae</taxon>
        <taxon>Pongo</taxon>
    </lineage>
</organism>
<dbReference type="GO" id="GO:0020037">
    <property type="term" value="F:heme binding"/>
    <property type="evidence" value="ECO:0007669"/>
    <property type="project" value="InterPro"/>
</dbReference>
<reference evidence="25" key="1">
    <citation type="submission" date="2025-08" db="UniProtKB">
        <authorList>
            <consortium name="Ensembl"/>
        </authorList>
    </citation>
    <scope>IDENTIFICATION</scope>
</reference>
<dbReference type="PRINTS" id="PR00463">
    <property type="entry name" value="EP450I"/>
</dbReference>
<keyword evidence="6" id="KW-0754">Steroid-binding</keyword>
<evidence type="ECO:0000313" key="25">
    <source>
        <dbReference type="Ensembl" id="ENSPPYP00000040390.1"/>
    </source>
</evidence>
<evidence type="ECO:0000256" key="23">
    <source>
        <dbReference type="ARBA" id="ARBA00044342"/>
    </source>
</evidence>
<evidence type="ECO:0000256" key="24">
    <source>
        <dbReference type="SAM" id="SignalP"/>
    </source>
</evidence>
<evidence type="ECO:0000256" key="11">
    <source>
        <dbReference type="ARBA" id="ARBA00023004"/>
    </source>
</evidence>
<dbReference type="GO" id="GO:0004509">
    <property type="term" value="F:steroid 21-monooxygenase activity"/>
    <property type="evidence" value="ECO:0007669"/>
    <property type="project" value="UniProtKB-EC"/>
</dbReference>
<dbReference type="Proteomes" id="UP000001595">
    <property type="component" value="Unplaced"/>
</dbReference>
<evidence type="ECO:0000256" key="12">
    <source>
        <dbReference type="ARBA" id="ARBA00023033"/>
    </source>
</evidence>
<comment type="subcellular location">
    <subcellularLocation>
        <location evidence="3">Endoplasmic reticulum membrane</location>
        <topology evidence="3">Peripheral membrane protein</topology>
    </subcellularLocation>
    <subcellularLocation>
        <location evidence="2">Microsome membrane</location>
        <topology evidence="2">Peripheral membrane protein</topology>
    </subcellularLocation>
</comment>
<keyword evidence="11" id="KW-0408">Iron</keyword>
<evidence type="ECO:0000256" key="18">
    <source>
        <dbReference type="ARBA" id="ARBA00044116"/>
    </source>
</evidence>
<dbReference type="Pfam" id="PF00067">
    <property type="entry name" value="p450"/>
    <property type="match status" value="1"/>
</dbReference>
<evidence type="ECO:0000256" key="2">
    <source>
        <dbReference type="ARBA" id="ARBA00004174"/>
    </source>
</evidence>
<evidence type="ECO:0000256" key="4">
    <source>
        <dbReference type="ARBA" id="ARBA00010617"/>
    </source>
</evidence>
<dbReference type="GO" id="GO:0042448">
    <property type="term" value="P:progesterone metabolic process"/>
    <property type="evidence" value="ECO:0007669"/>
    <property type="project" value="TreeGrafter"/>
</dbReference>
<dbReference type="Gene3D" id="1.10.630.10">
    <property type="entry name" value="Cytochrome P450"/>
    <property type="match status" value="1"/>
</dbReference>
<evidence type="ECO:0000256" key="8">
    <source>
        <dbReference type="ARBA" id="ARBA00022824"/>
    </source>
</evidence>
<dbReference type="PANTHER" id="PTHR24289">
    <property type="entry name" value="STEROID 17-ALPHA-HYDROXYLASE/17,20 LYASE"/>
    <property type="match status" value="1"/>
</dbReference>
<feature type="chain" id="PRO_5035324127" description="Steroid 21-hydroxylase" evidence="24">
    <location>
        <begin position="17"/>
        <end position="111"/>
    </location>
</feature>
<comment type="cofactor">
    <cofactor evidence="1">
        <name>heme b</name>
        <dbReference type="ChEBI" id="CHEBI:60344"/>
    </cofactor>
</comment>
<keyword evidence="14" id="KW-0446">Lipid-binding</keyword>
<keyword evidence="24" id="KW-0732">Signal</keyword>
<dbReference type="InterPro" id="IPR001128">
    <property type="entry name" value="Cyt_P450"/>
</dbReference>
<keyword evidence="5" id="KW-0349">Heme</keyword>
<evidence type="ECO:0000256" key="1">
    <source>
        <dbReference type="ARBA" id="ARBA00001970"/>
    </source>
</evidence>
<evidence type="ECO:0000256" key="20">
    <source>
        <dbReference type="ARBA" id="ARBA00044265"/>
    </source>
</evidence>
<name>A0A8I5TS91_PONAB</name>
<dbReference type="GO" id="GO:0005789">
    <property type="term" value="C:endoplasmic reticulum membrane"/>
    <property type="evidence" value="ECO:0007669"/>
    <property type="project" value="UniProtKB-SubCell"/>
</dbReference>
<protein>
    <recommendedName>
        <fullName evidence="18">Steroid 21-hydroxylase</fullName>
        <ecNumber evidence="17">1.14.14.16</ecNumber>
    </recommendedName>
    <alternativeName>
        <fullName evidence="22">21-OHase</fullName>
    </alternativeName>
    <alternativeName>
        <fullName evidence="19">Cytochrome P-450c21</fullName>
    </alternativeName>
    <alternativeName>
        <fullName evidence="23">Cytochrome P450 21</fullName>
    </alternativeName>
    <alternativeName>
        <fullName evidence="21">Cytochrome P450 XXI</fullName>
    </alternativeName>
    <alternativeName>
        <fullName evidence="20">Cytochrome P450-C21</fullName>
    </alternativeName>
</protein>
<keyword evidence="10" id="KW-0560">Oxidoreductase</keyword>
<comment type="similarity">
    <text evidence="4">Belongs to the cytochrome P450 family.</text>
</comment>
<evidence type="ECO:0000256" key="3">
    <source>
        <dbReference type="ARBA" id="ARBA00004406"/>
    </source>
</evidence>
<evidence type="ECO:0000256" key="17">
    <source>
        <dbReference type="ARBA" id="ARBA00044040"/>
    </source>
</evidence>
<keyword evidence="12" id="KW-0503">Monooxygenase</keyword>
<dbReference type="GO" id="GO:0005496">
    <property type="term" value="F:steroid binding"/>
    <property type="evidence" value="ECO:0007669"/>
    <property type="project" value="UniProtKB-KW"/>
</dbReference>
<keyword evidence="16" id="KW-0755">Steroidogenesis</keyword>
<evidence type="ECO:0000256" key="13">
    <source>
        <dbReference type="ARBA" id="ARBA00023098"/>
    </source>
</evidence>
<evidence type="ECO:0000256" key="14">
    <source>
        <dbReference type="ARBA" id="ARBA00023121"/>
    </source>
</evidence>
<keyword evidence="13" id="KW-0443">Lipid metabolism</keyword>
<evidence type="ECO:0000313" key="26">
    <source>
        <dbReference type="Proteomes" id="UP000001595"/>
    </source>
</evidence>
<dbReference type="GeneTree" id="ENSGT00940000158338"/>
<reference evidence="25" key="2">
    <citation type="submission" date="2025-09" db="UniProtKB">
        <authorList>
            <consortium name="Ensembl"/>
        </authorList>
    </citation>
    <scope>IDENTIFICATION</scope>
</reference>
<dbReference type="SUPFAM" id="SSF48264">
    <property type="entry name" value="Cytochrome P450"/>
    <property type="match status" value="1"/>
</dbReference>
<evidence type="ECO:0000256" key="6">
    <source>
        <dbReference type="ARBA" id="ARBA00022665"/>
    </source>
</evidence>
<evidence type="ECO:0000256" key="16">
    <source>
        <dbReference type="ARBA" id="ARBA00023250"/>
    </source>
</evidence>
<dbReference type="GO" id="GO:0006694">
    <property type="term" value="P:steroid biosynthetic process"/>
    <property type="evidence" value="ECO:0007669"/>
    <property type="project" value="UniProtKB-KW"/>
</dbReference>
<sequence length="111" mass="12333">MLLLGLLLLLPLLAGARLLWNWWKLRSLHLPPLAPGFLHLLSPTSPSICSLTQKFGPIYRLHLGLQDVVVLNSKRTIEEAMVKKWADFAGRPEPLTFPALSPQSSCRQAGV</sequence>
<dbReference type="InterPro" id="IPR002401">
    <property type="entry name" value="Cyt_P450_E_grp-I"/>
</dbReference>
<evidence type="ECO:0000256" key="7">
    <source>
        <dbReference type="ARBA" id="ARBA00022723"/>
    </source>
</evidence>
<keyword evidence="9" id="KW-0492">Microsome</keyword>
<evidence type="ECO:0000256" key="5">
    <source>
        <dbReference type="ARBA" id="ARBA00022617"/>
    </source>
</evidence>
<keyword evidence="7" id="KW-0479">Metal-binding</keyword>